<dbReference type="EMBL" id="DWYG01000190">
    <property type="protein sequence ID" value="HJB43075.1"/>
    <property type="molecule type" value="Genomic_DNA"/>
</dbReference>
<dbReference type="PANTHER" id="PTHR11215">
    <property type="entry name" value="METAL DEPENDENT HYDROLASE - RELATED"/>
    <property type="match status" value="1"/>
</dbReference>
<accession>A0A9D2M923</accession>
<protein>
    <submittedName>
        <fullName evidence="2">MYG1 family protein</fullName>
    </submittedName>
</protein>
<comment type="caution">
    <text evidence="2">The sequence shown here is derived from an EMBL/GenBank/DDBJ whole genome shotgun (WGS) entry which is preliminary data.</text>
</comment>
<dbReference type="PANTHER" id="PTHR11215:SF1">
    <property type="entry name" value="MYG1 EXONUCLEASE"/>
    <property type="match status" value="1"/>
</dbReference>
<proteinExistence type="inferred from homology"/>
<dbReference type="AlphaFoldDB" id="A0A9D2M923"/>
<organism evidence="2 3">
    <name type="scientific">Candidatus Gemmiger avicola</name>
    <dbReference type="NCBI Taxonomy" id="2838605"/>
    <lineage>
        <taxon>Bacteria</taxon>
        <taxon>Bacillati</taxon>
        <taxon>Bacillota</taxon>
        <taxon>Clostridia</taxon>
        <taxon>Eubacteriales</taxon>
        <taxon>Gemmiger</taxon>
    </lineage>
</organism>
<dbReference type="Proteomes" id="UP000886803">
    <property type="component" value="Unassembled WGS sequence"/>
</dbReference>
<sequence length="277" mass="30572">MKIPAKGFTHGGKFHADDVFSTALLQIVRPDIEISRGFTVPEGFSGIAFDIGGGMFDHHSEPRETRPNGVPYAAFGLLWRVLGPQLVGAHQARLVDENFIQPLDLNDNTGEPNSLAEAIGSFNPRWDSKDDPDACFWRAVGVARQILDNEIEAANAVNRADETVQRAYRNAKDGIVVLPAYMPWKNGLYKTDALFVVYPSQRGGFSAQCVTDTRTRRPKVPFPPAWAGQPEETLRERSGLALRFCHPSRFLVTAEDKPTAIEACRRALRAAGKPVSE</sequence>
<evidence type="ECO:0000256" key="1">
    <source>
        <dbReference type="ARBA" id="ARBA00010105"/>
    </source>
</evidence>
<comment type="similarity">
    <text evidence="1">Belongs to the MYG1 family.</text>
</comment>
<reference evidence="2" key="1">
    <citation type="journal article" date="2021" name="PeerJ">
        <title>Extensive microbial diversity within the chicken gut microbiome revealed by metagenomics and culture.</title>
        <authorList>
            <person name="Gilroy R."/>
            <person name="Ravi A."/>
            <person name="Getino M."/>
            <person name="Pursley I."/>
            <person name="Horton D.L."/>
            <person name="Alikhan N.F."/>
            <person name="Baker D."/>
            <person name="Gharbi K."/>
            <person name="Hall N."/>
            <person name="Watson M."/>
            <person name="Adriaenssens E.M."/>
            <person name="Foster-Nyarko E."/>
            <person name="Jarju S."/>
            <person name="Secka A."/>
            <person name="Antonio M."/>
            <person name="Oren A."/>
            <person name="Chaudhuri R.R."/>
            <person name="La Ragione R."/>
            <person name="Hildebrand F."/>
            <person name="Pallen M.J."/>
        </authorList>
    </citation>
    <scope>NUCLEOTIDE SEQUENCE</scope>
    <source>
        <strain evidence="2">ChiBcec8-13705</strain>
    </source>
</reference>
<gene>
    <name evidence="2" type="ORF">H9945_11330</name>
</gene>
<evidence type="ECO:0000313" key="3">
    <source>
        <dbReference type="Proteomes" id="UP000886803"/>
    </source>
</evidence>
<name>A0A9D2M923_9FIRM</name>
<reference evidence="2" key="2">
    <citation type="submission" date="2021-04" db="EMBL/GenBank/DDBJ databases">
        <authorList>
            <person name="Gilroy R."/>
        </authorList>
    </citation>
    <scope>NUCLEOTIDE SEQUENCE</scope>
    <source>
        <strain evidence="2">ChiBcec8-13705</strain>
    </source>
</reference>
<evidence type="ECO:0000313" key="2">
    <source>
        <dbReference type="EMBL" id="HJB43075.1"/>
    </source>
</evidence>
<dbReference type="InterPro" id="IPR003226">
    <property type="entry name" value="MYG1_exonuclease"/>
</dbReference>
<dbReference type="GO" id="GO:0005737">
    <property type="term" value="C:cytoplasm"/>
    <property type="evidence" value="ECO:0007669"/>
    <property type="project" value="TreeGrafter"/>
</dbReference>
<dbReference type="Pfam" id="PF03690">
    <property type="entry name" value="MYG1_exonuc"/>
    <property type="match status" value="1"/>
</dbReference>